<accession>A0A368X5D3</accession>
<keyword evidence="4" id="KW-0804">Transcription</keyword>
<feature type="domain" description="HTH lysR-type" evidence="5">
    <location>
        <begin position="3"/>
        <end position="60"/>
    </location>
</feature>
<name>A0A368X5D3_9BURK</name>
<dbReference type="RefSeq" id="WP_114472741.1">
    <property type="nucleotide sequence ID" value="NZ_QPJK01000020.1"/>
</dbReference>
<evidence type="ECO:0000313" key="7">
    <source>
        <dbReference type="Proteomes" id="UP000252884"/>
    </source>
</evidence>
<dbReference type="Pfam" id="PF00126">
    <property type="entry name" value="HTH_1"/>
    <property type="match status" value="1"/>
</dbReference>
<evidence type="ECO:0000256" key="4">
    <source>
        <dbReference type="ARBA" id="ARBA00023163"/>
    </source>
</evidence>
<dbReference type="Proteomes" id="UP000252884">
    <property type="component" value="Unassembled WGS sequence"/>
</dbReference>
<keyword evidence="3 6" id="KW-0238">DNA-binding</keyword>
<dbReference type="AlphaFoldDB" id="A0A368X5D3"/>
<dbReference type="PROSITE" id="PS50931">
    <property type="entry name" value="HTH_LYSR"/>
    <property type="match status" value="1"/>
</dbReference>
<evidence type="ECO:0000256" key="3">
    <source>
        <dbReference type="ARBA" id="ARBA00023125"/>
    </source>
</evidence>
<dbReference type="OrthoDB" id="9808620at2"/>
<comment type="similarity">
    <text evidence="1">Belongs to the LysR transcriptional regulatory family.</text>
</comment>
<reference evidence="6 7" key="1">
    <citation type="submission" date="2018-07" db="EMBL/GenBank/DDBJ databases">
        <title>Genomic Encyclopedia of Type Strains, Phase IV (KMG-IV): sequencing the most valuable type-strain genomes for metagenomic binning, comparative biology and taxonomic classification.</title>
        <authorList>
            <person name="Goeker M."/>
        </authorList>
    </citation>
    <scope>NUCLEOTIDE SEQUENCE [LARGE SCALE GENOMIC DNA]</scope>
    <source>
        <strain evidence="6 7">DSM 21634</strain>
    </source>
</reference>
<keyword evidence="7" id="KW-1185">Reference proteome</keyword>
<dbReference type="SUPFAM" id="SSF53850">
    <property type="entry name" value="Periplasmic binding protein-like II"/>
    <property type="match status" value="1"/>
</dbReference>
<evidence type="ECO:0000256" key="2">
    <source>
        <dbReference type="ARBA" id="ARBA00023015"/>
    </source>
</evidence>
<organism evidence="6 7">
    <name type="scientific">Pseudorhodoferax soli</name>
    <dbReference type="NCBI Taxonomy" id="545864"/>
    <lineage>
        <taxon>Bacteria</taxon>
        <taxon>Pseudomonadati</taxon>
        <taxon>Pseudomonadota</taxon>
        <taxon>Betaproteobacteria</taxon>
        <taxon>Burkholderiales</taxon>
        <taxon>Comamonadaceae</taxon>
    </lineage>
</organism>
<protein>
    <submittedName>
        <fullName evidence="6">DNA-binding transcriptional LysR family regulator</fullName>
    </submittedName>
</protein>
<proteinExistence type="inferred from homology"/>
<dbReference type="InterPro" id="IPR036388">
    <property type="entry name" value="WH-like_DNA-bd_sf"/>
</dbReference>
<evidence type="ECO:0000259" key="5">
    <source>
        <dbReference type="PROSITE" id="PS50931"/>
    </source>
</evidence>
<dbReference type="NCBIfam" id="NF008095">
    <property type="entry name" value="PRK10837.1"/>
    <property type="match status" value="1"/>
</dbReference>
<dbReference type="PANTHER" id="PTHR30126:SF94">
    <property type="entry name" value="LYSR FAMILY TRANSCRIPTIONAL REGULATOR"/>
    <property type="match status" value="1"/>
</dbReference>
<dbReference type="PANTHER" id="PTHR30126">
    <property type="entry name" value="HTH-TYPE TRANSCRIPTIONAL REGULATOR"/>
    <property type="match status" value="1"/>
</dbReference>
<comment type="caution">
    <text evidence="6">The sequence shown here is derived from an EMBL/GenBank/DDBJ whole genome shotgun (WGS) entry which is preliminary data.</text>
</comment>
<dbReference type="Gene3D" id="1.10.10.10">
    <property type="entry name" value="Winged helix-like DNA-binding domain superfamily/Winged helix DNA-binding domain"/>
    <property type="match status" value="1"/>
</dbReference>
<dbReference type="EMBL" id="QPJK01000020">
    <property type="protein sequence ID" value="RCW63231.1"/>
    <property type="molecule type" value="Genomic_DNA"/>
</dbReference>
<dbReference type="Gene3D" id="3.40.190.290">
    <property type="match status" value="1"/>
</dbReference>
<dbReference type="GO" id="GO:0000976">
    <property type="term" value="F:transcription cis-regulatory region binding"/>
    <property type="evidence" value="ECO:0007669"/>
    <property type="project" value="TreeGrafter"/>
</dbReference>
<dbReference type="InterPro" id="IPR005119">
    <property type="entry name" value="LysR_subst-bd"/>
</dbReference>
<sequence>MRLTLRQLQIFVTVARTGSTASAAQAVSLSQSATSSAINELERLLSMRLFDRNANRLVLNENGRALLPMALAQLDGAQQIERLSEEGALWSASLRIGASTTIGNHVLPKFLASFMHHDHAQMGAASMRVKIGNTDSVCESLDGFEIDVGLIEGPSHRADLVETPWLQDDLVVVGAPPFSAPGDRPTSLSELESFLWLLREPGSGTRDVTDQLLGPHLRMFRRSIELGSSEAILGAAIEGIGVACLSRWVVRDALSAGKLVEIRSTLPKLCRQCYIVTHARKQLTNSLQRFQQMAMAWSLGDSACGCTASQTPQADEVQTN</sequence>
<dbReference type="Pfam" id="PF03466">
    <property type="entry name" value="LysR_substrate"/>
    <property type="match status" value="1"/>
</dbReference>
<dbReference type="InterPro" id="IPR000847">
    <property type="entry name" value="LysR_HTH_N"/>
</dbReference>
<dbReference type="InterPro" id="IPR036390">
    <property type="entry name" value="WH_DNA-bd_sf"/>
</dbReference>
<evidence type="ECO:0000313" key="6">
    <source>
        <dbReference type="EMBL" id="RCW63231.1"/>
    </source>
</evidence>
<keyword evidence="2" id="KW-0805">Transcription regulation</keyword>
<evidence type="ECO:0000256" key="1">
    <source>
        <dbReference type="ARBA" id="ARBA00009437"/>
    </source>
</evidence>
<dbReference type="GO" id="GO:0003700">
    <property type="term" value="F:DNA-binding transcription factor activity"/>
    <property type="evidence" value="ECO:0007669"/>
    <property type="project" value="InterPro"/>
</dbReference>
<dbReference type="SUPFAM" id="SSF46785">
    <property type="entry name" value="Winged helix' DNA-binding domain"/>
    <property type="match status" value="1"/>
</dbReference>
<gene>
    <name evidence="6" type="ORF">DES41_12055</name>
</gene>